<evidence type="ECO:0000256" key="13">
    <source>
        <dbReference type="SAM" id="Phobius"/>
    </source>
</evidence>
<dbReference type="GO" id="GO:0004605">
    <property type="term" value="F:phosphatidate cytidylyltransferase activity"/>
    <property type="evidence" value="ECO:0007669"/>
    <property type="project" value="TreeGrafter"/>
</dbReference>
<evidence type="ECO:0000256" key="5">
    <source>
        <dbReference type="ARBA" id="ARBA00022692"/>
    </source>
</evidence>
<dbReference type="GO" id="GO:0005886">
    <property type="term" value="C:plasma membrane"/>
    <property type="evidence" value="ECO:0007669"/>
    <property type="project" value="UniProtKB-SubCell"/>
</dbReference>
<feature type="transmembrane region" description="Helical" evidence="13">
    <location>
        <begin position="220"/>
        <end position="242"/>
    </location>
</feature>
<feature type="transmembrane region" description="Helical" evidence="13">
    <location>
        <begin position="65"/>
        <end position="86"/>
    </location>
</feature>
<dbReference type="Pfam" id="PF01148">
    <property type="entry name" value="CTP_transf_1"/>
    <property type="match status" value="1"/>
</dbReference>
<organism evidence="14 15">
    <name type="scientific">Phytophthora rubi</name>
    <dbReference type="NCBI Taxonomy" id="129364"/>
    <lineage>
        <taxon>Eukaryota</taxon>
        <taxon>Sar</taxon>
        <taxon>Stramenopiles</taxon>
        <taxon>Oomycota</taxon>
        <taxon>Peronosporomycetes</taxon>
        <taxon>Peronosporales</taxon>
        <taxon>Peronosporaceae</taxon>
        <taxon>Phytophthora</taxon>
    </lineage>
</organism>
<keyword evidence="2" id="KW-1003">Cell membrane</keyword>
<dbReference type="EMBL" id="QXFT01004465">
    <property type="protein sequence ID" value="KAE9277816.1"/>
    <property type="molecule type" value="Genomic_DNA"/>
</dbReference>
<feature type="compositionally biased region" description="Acidic residues" evidence="12">
    <location>
        <begin position="148"/>
        <end position="157"/>
    </location>
</feature>
<keyword evidence="10" id="KW-0594">Phospholipid biosynthesis</keyword>
<accession>A0A6A4BSV1</accession>
<name>A0A6A4BSV1_9STRA</name>
<keyword evidence="5 13" id="KW-0812">Transmembrane</keyword>
<evidence type="ECO:0000256" key="10">
    <source>
        <dbReference type="ARBA" id="ARBA00023209"/>
    </source>
</evidence>
<evidence type="ECO:0000256" key="7">
    <source>
        <dbReference type="ARBA" id="ARBA00022989"/>
    </source>
</evidence>
<keyword evidence="8" id="KW-0443">Lipid metabolism</keyword>
<feature type="transmembrane region" description="Helical" evidence="13">
    <location>
        <begin position="308"/>
        <end position="328"/>
    </location>
</feature>
<feature type="transmembrane region" description="Helical" evidence="13">
    <location>
        <begin position="254"/>
        <end position="272"/>
    </location>
</feature>
<evidence type="ECO:0000256" key="2">
    <source>
        <dbReference type="ARBA" id="ARBA00022475"/>
    </source>
</evidence>
<evidence type="ECO:0008006" key="16">
    <source>
        <dbReference type="Google" id="ProtNLM"/>
    </source>
</evidence>
<feature type="compositionally biased region" description="Low complexity" evidence="12">
    <location>
        <begin position="158"/>
        <end position="169"/>
    </location>
</feature>
<keyword evidence="7 13" id="KW-1133">Transmembrane helix</keyword>
<feature type="transmembrane region" description="Helical" evidence="13">
    <location>
        <begin position="278"/>
        <end position="296"/>
    </location>
</feature>
<feature type="transmembrane region" description="Helical" evidence="13">
    <location>
        <begin position="375"/>
        <end position="400"/>
    </location>
</feature>
<feature type="region of interest" description="Disordered" evidence="12">
    <location>
        <begin position="144"/>
        <end position="171"/>
    </location>
</feature>
<evidence type="ECO:0000256" key="8">
    <source>
        <dbReference type="ARBA" id="ARBA00023098"/>
    </source>
</evidence>
<keyword evidence="9 13" id="KW-0472">Membrane</keyword>
<keyword evidence="6" id="KW-0548">Nucleotidyltransferase</keyword>
<evidence type="ECO:0000256" key="4">
    <source>
        <dbReference type="ARBA" id="ARBA00022679"/>
    </source>
</evidence>
<reference evidence="14 15" key="1">
    <citation type="submission" date="2018-08" db="EMBL/GenBank/DDBJ databases">
        <title>Genomic investigation of the strawberry pathogen Phytophthora fragariae indicates pathogenicity is determined by transcriptional variation in three key races.</title>
        <authorList>
            <person name="Adams T.M."/>
            <person name="Armitage A.D."/>
            <person name="Sobczyk M.K."/>
            <person name="Bates H.J."/>
            <person name="Dunwell J.M."/>
            <person name="Nellist C.F."/>
            <person name="Harrison R.J."/>
        </authorList>
    </citation>
    <scope>NUCLEOTIDE SEQUENCE [LARGE SCALE GENOMIC DNA]</scope>
    <source>
        <strain evidence="14 15">SCRP333</strain>
    </source>
</reference>
<dbReference type="Proteomes" id="UP000434957">
    <property type="component" value="Unassembled WGS sequence"/>
</dbReference>
<dbReference type="GO" id="GO:0016024">
    <property type="term" value="P:CDP-diacylglycerol biosynthetic process"/>
    <property type="evidence" value="ECO:0007669"/>
    <property type="project" value="TreeGrafter"/>
</dbReference>
<keyword evidence="15" id="KW-1185">Reference proteome</keyword>
<sequence>MTQTVYLSIMPTTEQISVTCTPLQSPHLDFPYSQEVSPSTTSRRNGDASRSRCVEFLRHNAVQRVLSAAVLAPAVTVFLWLSPALATTTVCSFLTSTCSYEYACLANRIRLRILTRLEAMEGPSEGVTRCSRFSSDTMFHHTRSDSVSAEEAEDEAEASSTPRTSIETTTRIRRNGRALQEEREDLEIAVVDCELRDQEDRLNRCAVTELAARYFQGHEWVAAVCVALVICVVTTATLLFWIQRIPQLQTTEFYEYRWTFAIATGFVIGLSACFTPDWQYGVIMLIKYAVFIFLTLHSTACPMNQGDCNVAVATSHVFLIGFLVVLVFRFASSRSNAEAFVTFMLDVVGLVYITGTLSILVSFVDDDIRILYRKLLIALLYIVWASDTGAYLVGKTLAFFNYPYYNPLAPHLSKNKDYEGTLGAIVFGIAAMVVASDILNLPGSFGTKVTYTVIAVVAGRLGDLFESLLKRAAGVKDSGKLIPGHGGALDRIDALMFATVVFSRYYALHT</sequence>
<evidence type="ECO:0000256" key="12">
    <source>
        <dbReference type="SAM" id="MobiDB-lite"/>
    </source>
</evidence>
<evidence type="ECO:0000313" key="14">
    <source>
        <dbReference type="EMBL" id="KAE9277816.1"/>
    </source>
</evidence>
<feature type="transmembrane region" description="Helical" evidence="13">
    <location>
        <begin position="420"/>
        <end position="439"/>
    </location>
</feature>
<evidence type="ECO:0000256" key="3">
    <source>
        <dbReference type="ARBA" id="ARBA00022516"/>
    </source>
</evidence>
<comment type="caution">
    <text evidence="14">The sequence shown here is derived from an EMBL/GenBank/DDBJ whole genome shotgun (WGS) entry which is preliminary data.</text>
</comment>
<keyword evidence="11" id="KW-1208">Phospholipid metabolism</keyword>
<dbReference type="AlphaFoldDB" id="A0A6A4BSV1"/>
<evidence type="ECO:0000256" key="6">
    <source>
        <dbReference type="ARBA" id="ARBA00022695"/>
    </source>
</evidence>
<protein>
    <recommendedName>
        <fullName evidence="16">Phosphatidate cytidylyltransferase</fullName>
    </recommendedName>
</protein>
<evidence type="ECO:0000256" key="1">
    <source>
        <dbReference type="ARBA" id="ARBA00004651"/>
    </source>
</evidence>
<keyword evidence="3" id="KW-0444">Lipid biosynthesis</keyword>
<dbReference type="PANTHER" id="PTHR46382">
    <property type="entry name" value="PHOSPHATIDATE CYTIDYLYLTRANSFERASE"/>
    <property type="match status" value="1"/>
</dbReference>
<feature type="transmembrane region" description="Helical" evidence="13">
    <location>
        <begin position="340"/>
        <end position="363"/>
    </location>
</feature>
<gene>
    <name evidence="14" type="ORF">PR003_g28686</name>
</gene>
<proteinExistence type="predicted"/>
<comment type="subcellular location">
    <subcellularLocation>
        <location evidence="1">Cell membrane</location>
        <topology evidence="1">Multi-pass membrane protein</topology>
    </subcellularLocation>
</comment>
<evidence type="ECO:0000256" key="9">
    <source>
        <dbReference type="ARBA" id="ARBA00023136"/>
    </source>
</evidence>
<keyword evidence="4" id="KW-0808">Transferase</keyword>
<evidence type="ECO:0000256" key="11">
    <source>
        <dbReference type="ARBA" id="ARBA00023264"/>
    </source>
</evidence>
<evidence type="ECO:0000313" key="15">
    <source>
        <dbReference type="Proteomes" id="UP000434957"/>
    </source>
</evidence>
<dbReference type="PANTHER" id="PTHR46382:SF1">
    <property type="entry name" value="PHOSPHATIDATE CYTIDYLYLTRANSFERASE"/>
    <property type="match status" value="1"/>
</dbReference>